<organism evidence="1 2">
    <name type="scientific">Chionoecetes opilio</name>
    <name type="common">Atlantic snow crab</name>
    <name type="synonym">Cancer opilio</name>
    <dbReference type="NCBI Taxonomy" id="41210"/>
    <lineage>
        <taxon>Eukaryota</taxon>
        <taxon>Metazoa</taxon>
        <taxon>Ecdysozoa</taxon>
        <taxon>Arthropoda</taxon>
        <taxon>Crustacea</taxon>
        <taxon>Multicrustacea</taxon>
        <taxon>Malacostraca</taxon>
        <taxon>Eumalacostraca</taxon>
        <taxon>Eucarida</taxon>
        <taxon>Decapoda</taxon>
        <taxon>Pleocyemata</taxon>
        <taxon>Brachyura</taxon>
        <taxon>Eubrachyura</taxon>
        <taxon>Majoidea</taxon>
        <taxon>Majidae</taxon>
        <taxon>Chionoecetes</taxon>
    </lineage>
</organism>
<reference evidence="1" key="1">
    <citation type="submission" date="2020-07" db="EMBL/GenBank/DDBJ databases">
        <title>The High-quality genome of the commercially important snow crab, Chionoecetes opilio.</title>
        <authorList>
            <person name="Jeong J.-H."/>
            <person name="Ryu S."/>
        </authorList>
    </citation>
    <scope>NUCLEOTIDE SEQUENCE</scope>
    <source>
        <strain evidence="1">MADBK_172401_WGS</strain>
        <tissue evidence="1">Digestive gland</tissue>
    </source>
</reference>
<name>A0A8J4YLQ1_CHIOP</name>
<dbReference type="OrthoDB" id="6364030at2759"/>
<dbReference type="Proteomes" id="UP000770661">
    <property type="component" value="Unassembled WGS sequence"/>
</dbReference>
<evidence type="ECO:0008006" key="3">
    <source>
        <dbReference type="Google" id="ProtNLM"/>
    </source>
</evidence>
<proteinExistence type="predicted"/>
<accession>A0A8J4YLQ1</accession>
<keyword evidence="2" id="KW-1185">Reference proteome</keyword>
<dbReference type="AlphaFoldDB" id="A0A8J4YLQ1"/>
<evidence type="ECO:0000313" key="1">
    <source>
        <dbReference type="EMBL" id="KAG0725981.1"/>
    </source>
</evidence>
<dbReference type="PANTHER" id="PTHR33332">
    <property type="entry name" value="REVERSE TRANSCRIPTASE DOMAIN-CONTAINING PROTEIN"/>
    <property type="match status" value="1"/>
</dbReference>
<protein>
    <recommendedName>
        <fullName evidence="3">Reverse transcriptase</fullName>
    </recommendedName>
</protein>
<dbReference type="EMBL" id="JACEEZ010004975">
    <property type="protein sequence ID" value="KAG0725981.1"/>
    <property type="molecule type" value="Genomic_DNA"/>
</dbReference>
<sequence length="435" mass="48755">MKLKGLTCAHEYAVAVSNRYDVLGALEDPVELWDTFKRETLQAAKECIGERPRSKRGFVSPETLEKIEESRAARLAGNQDQHRALSRRTGNLLGRDKERYARSLTEYVEGHLNANDLRPAYRALKKLRSKSPSRASAIRTADGRLVSDMDGQMARWAEYFGQLFTVDPPTEQLHTTGLQAVNFAPEKTQAMVVSRSPTAGPAVEGRLRFGGVPLPLQEAVKVLGVEVDRELRFDGHIKHIAKKASHRVSALRRVARFLDRGGKLLLYKAQIRPYLEYAALSWMSCAASHTRRLDSIQRRALRLVDAADPPDPPDPPALFEPVSPLDSLEHRRDVAALVVFHKAQVQGVPHLAGLRQPPRVATRSTRTVLTSSDAVEVPRSRASQHQRTFVGRVSRMWNIFTAAVPHIQEMNTQSVKLAANRWRLLKPTPLRLVIL</sequence>
<gene>
    <name evidence="1" type="ORF">GWK47_037520</name>
</gene>
<comment type="caution">
    <text evidence="1">The sequence shown here is derived from an EMBL/GenBank/DDBJ whole genome shotgun (WGS) entry which is preliminary data.</text>
</comment>
<evidence type="ECO:0000313" key="2">
    <source>
        <dbReference type="Proteomes" id="UP000770661"/>
    </source>
</evidence>